<dbReference type="AlphaFoldDB" id="A0A1Y5NWW3"/>
<accession>A0A1Y5NWW3</accession>
<sequence>MRNQEPAPTTGTGTGINSLIDTTMVAQIDFGALLLDTLGLAEHEFTAIGYADTAVAKPQFKTAGVRTPTRAVEVATRLPDTADVYFSVNAVRARQPEDSRRGVEADTTRLTALYADLDVKPGGCPTLDVARAITAEIGVILGTTPATVVESGSGLHPYWVIEDGHVNDGDITAARSLVRRFGRLVTAVAKNHRVAVDGVYDLARMLRVPGTFNNKTGGQVPVVAYTGNGRPLSMAEVAERLDEVGIEETAEDRAPTAEIVSAPTGWVWAETTCGYVAAMIAGWATDTPTSRNPWHYANRIRLECARRNGCLTEADYRRGGEVLAARLTGLVATTEPRRSLKRLEISGAAVRAVGVAATKTDADVRRELGGHNHGGTLGDFWGTGATPTAGGAASIVPAAAQDPDDSGQTAAQGISPAMGRRVELTTFADIRDDTPEWVWSYDGRGRIQRGTFTLFGGRPGAGKSTAARWFVAGFSTGTLDGCFLGRPQNVAYIAAEESGRYVVKPSLRAAGADLNRIYFPTVTSDGRATRLQSVADENELTELLIANNITVVVVDPVMSTIGGGVDIHRNNETRQYIEPWARIAERIDGVVIGIAHLRKATGGDVVTALTGSSAFGEVARSVFGFAKDPDSDDGERVMSQAKNSTGVEDLAVTYRIESMPVTTDAGTSAEVARFVLGARSERTVDDLLRESVTVNSVVDDATEWLREYLTAAGRSRSKDVKAAARNTNGYSESSLKRAARKLRVVSTNEGMPRVTWWSLPVGSPSRVEEP</sequence>
<protein>
    <submittedName>
        <fullName evidence="1">Uncharacterized protein</fullName>
    </submittedName>
</protein>
<dbReference type="InterPro" id="IPR027417">
    <property type="entry name" value="P-loop_NTPase"/>
</dbReference>
<proteinExistence type="predicted"/>
<dbReference type="Gene3D" id="3.40.50.300">
    <property type="entry name" value="P-loop containing nucleotide triphosphate hydrolases"/>
    <property type="match status" value="1"/>
</dbReference>
<dbReference type="Pfam" id="PF13481">
    <property type="entry name" value="AAA_25"/>
    <property type="match status" value="1"/>
</dbReference>
<evidence type="ECO:0000313" key="1">
    <source>
        <dbReference type="EMBL" id="SBS70922.1"/>
    </source>
</evidence>
<gene>
    <name evidence="1" type="ORF">MHPYR_10382</name>
</gene>
<dbReference type="EMBL" id="FLQS01000001">
    <property type="protein sequence ID" value="SBS70922.1"/>
    <property type="molecule type" value="Genomic_DNA"/>
</dbReference>
<organism evidence="1">
    <name type="scientific">uncultured Mycobacterium sp</name>
    <dbReference type="NCBI Taxonomy" id="171292"/>
    <lineage>
        <taxon>Bacteria</taxon>
        <taxon>Bacillati</taxon>
        <taxon>Actinomycetota</taxon>
        <taxon>Actinomycetes</taxon>
        <taxon>Mycobacteriales</taxon>
        <taxon>Mycobacteriaceae</taxon>
        <taxon>Mycobacterium</taxon>
        <taxon>environmental samples</taxon>
    </lineage>
</organism>
<dbReference type="SUPFAM" id="SSF52540">
    <property type="entry name" value="P-loop containing nucleoside triphosphate hydrolases"/>
    <property type="match status" value="1"/>
</dbReference>
<name>A0A1Y5NWW3_9MYCO</name>
<reference evidence="1" key="1">
    <citation type="submission" date="2016-03" db="EMBL/GenBank/DDBJ databases">
        <authorList>
            <person name="Ploux O."/>
        </authorList>
    </citation>
    <scope>NUCLEOTIDE SEQUENCE</scope>
    <source>
        <strain evidence="1">UC10</strain>
    </source>
</reference>